<keyword evidence="10" id="KW-0805">Transcription regulation</keyword>
<evidence type="ECO:0000256" key="15">
    <source>
        <dbReference type="SAM" id="MobiDB-lite"/>
    </source>
</evidence>
<evidence type="ECO:0000256" key="13">
    <source>
        <dbReference type="ARBA" id="ARBA00023242"/>
    </source>
</evidence>
<dbReference type="GeneTree" id="ENSGT00940000163513"/>
<dbReference type="GO" id="GO:0042802">
    <property type="term" value="F:identical protein binding"/>
    <property type="evidence" value="ECO:0007669"/>
    <property type="project" value="UniProtKB-ARBA"/>
</dbReference>
<keyword evidence="6" id="KW-0677">Repeat</keyword>
<keyword evidence="7 14" id="KW-0863">Zinc-finger</keyword>
<dbReference type="InterPro" id="IPR036236">
    <property type="entry name" value="Znf_C2H2_sf"/>
</dbReference>
<keyword evidence="12" id="KW-0804">Transcription</keyword>
<evidence type="ECO:0000313" key="18">
    <source>
        <dbReference type="Proteomes" id="UP000694620"/>
    </source>
</evidence>
<proteinExistence type="inferred from homology"/>
<comment type="subcellular location">
    <subcellularLocation>
        <location evidence="2">Nucleus</location>
    </subcellularLocation>
</comment>
<evidence type="ECO:0000259" key="16">
    <source>
        <dbReference type="PROSITE" id="PS50157"/>
    </source>
</evidence>
<dbReference type="Gene3D" id="3.30.160.60">
    <property type="entry name" value="Classic Zinc Finger"/>
    <property type="match status" value="10"/>
</dbReference>
<dbReference type="SUPFAM" id="SSF57667">
    <property type="entry name" value="beta-beta-alpha zinc fingers"/>
    <property type="match status" value="7"/>
</dbReference>
<feature type="domain" description="C2H2-type" evidence="16">
    <location>
        <begin position="507"/>
        <end position="534"/>
    </location>
</feature>
<feature type="domain" description="C2H2-type" evidence="16">
    <location>
        <begin position="690"/>
        <end position="717"/>
    </location>
</feature>
<dbReference type="GO" id="GO:0001228">
    <property type="term" value="F:DNA-binding transcription activator activity, RNA polymerase II-specific"/>
    <property type="evidence" value="ECO:0007669"/>
    <property type="project" value="TreeGrafter"/>
</dbReference>
<evidence type="ECO:0000256" key="2">
    <source>
        <dbReference type="ARBA" id="ARBA00004123"/>
    </source>
</evidence>
<dbReference type="FunFam" id="3.30.160.60:FF:002343">
    <property type="entry name" value="Zinc finger protein 33A"/>
    <property type="match status" value="2"/>
</dbReference>
<dbReference type="PROSITE" id="PS50157">
    <property type="entry name" value="ZINC_FINGER_C2H2_2"/>
    <property type="match status" value="11"/>
</dbReference>
<dbReference type="FunFam" id="3.30.160.60:FF:000508">
    <property type="entry name" value="Myeloid zinc finger 1"/>
    <property type="match status" value="1"/>
</dbReference>
<dbReference type="Proteomes" id="UP000694620">
    <property type="component" value="Chromosome 5"/>
</dbReference>
<evidence type="ECO:0000256" key="6">
    <source>
        <dbReference type="ARBA" id="ARBA00022737"/>
    </source>
</evidence>
<feature type="compositionally biased region" description="Basic and acidic residues" evidence="15">
    <location>
        <begin position="379"/>
        <end position="388"/>
    </location>
</feature>
<dbReference type="GO" id="GO:0008270">
    <property type="term" value="F:zinc ion binding"/>
    <property type="evidence" value="ECO:0007669"/>
    <property type="project" value="UniProtKB-KW"/>
</dbReference>
<evidence type="ECO:0000256" key="1">
    <source>
        <dbReference type="ARBA" id="ARBA00003767"/>
    </source>
</evidence>
<evidence type="ECO:0000256" key="3">
    <source>
        <dbReference type="ARBA" id="ARBA00006991"/>
    </source>
</evidence>
<dbReference type="SMART" id="SM00355">
    <property type="entry name" value="ZnF_C2H2"/>
    <property type="match status" value="11"/>
</dbReference>
<dbReference type="FunFam" id="3.30.160.60:FF:000247">
    <property type="entry name" value="Zinc finger protein 236"/>
    <property type="match status" value="1"/>
</dbReference>
<evidence type="ECO:0000256" key="8">
    <source>
        <dbReference type="ARBA" id="ARBA00022833"/>
    </source>
</evidence>
<evidence type="ECO:0000256" key="14">
    <source>
        <dbReference type="PROSITE-ProRule" id="PRU00042"/>
    </source>
</evidence>
<feature type="domain" description="C2H2-type" evidence="16">
    <location>
        <begin position="479"/>
        <end position="506"/>
    </location>
</feature>
<dbReference type="FunFam" id="3.30.160.60:FF:001498">
    <property type="entry name" value="Zinc finger protein 404"/>
    <property type="match status" value="1"/>
</dbReference>
<feature type="domain" description="C2H2-type" evidence="16">
    <location>
        <begin position="746"/>
        <end position="773"/>
    </location>
</feature>
<dbReference type="GO" id="GO:0005634">
    <property type="term" value="C:nucleus"/>
    <property type="evidence" value="ECO:0007669"/>
    <property type="project" value="UniProtKB-SubCell"/>
</dbReference>
<protein>
    <submittedName>
        <fullName evidence="17">Zinc finger protein 502-like</fullName>
    </submittedName>
</protein>
<evidence type="ECO:0000313" key="17">
    <source>
        <dbReference type="Ensembl" id="ENSECRP00000003257.1"/>
    </source>
</evidence>
<name>A0A8C4X3Q6_ERPCA</name>
<organism evidence="17 18">
    <name type="scientific">Erpetoichthys calabaricus</name>
    <name type="common">Rope fish</name>
    <name type="synonym">Calamoichthys calabaricus</name>
    <dbReference type="NCBI Taxonomy" id="27687"/>
    <lineage>
        <taxon>Eukaryota</taxon>
        <taxon>Metazoa</taxon>
        <taxon>Chordata</taxon>
        <taxon>Craniata</taxon>
        <taxon>Vertebrata</taxon>
        <taxon>Euteleostomi</taxon>
        <taxon>Actinopterygii</taxon>
        <taxon>Polypteriformes</taxon>
        <taxon>Polypteridae</taxon>
        <taxon>Erpetoichthys</taxon>
    </lineage>
</organism>
<dbReference type="AlphaFoldDB" id="A0A8C4X3Q6"/>
<evidence type="ECO:0000256" key="12">
    <source>
        <dbReference type="ARBA" id="ARBA00023163"/>
    </source>
</evidence>
<dbReference type="PANTHER" id="PTHR24393:SF152">
    <property type="entry name" value="GASTRULA ZINC FINGER PROTEIN XLCGF26.1-LIKE"/>
    <property type="match status" value="1"/>
</dbReference>
<keyword evidence="18" id="KW-1185">Reference proteome</keyword>
<feature type="domain" description="C2H2-type" evidence="16">
    <location>
        <begin position="662"/>
        <end position="689"/>
    </location>
</feature>
<dbReference type="PROSITE" id="PS00028">
    <property type="entry name" value="ZINC_FINGER_C2H2_1"/>
    <property type="match status" value="11"/>
</dbReference>
<dbReference type="FunFam" id="3.30.160.60:FF:000339">
    <property type="entry name" value="zinc finger protein 300"/>
    <property type="match status" value="1"/>
</dbReference>
<keyword evidence="9" id="KW-0832">Ubl conjugation</keyword>
<reference evidence="17" key="2">
    <citation type="submission" date="2025-08" db="UniProtKB">
        <authorList>
            <consortium name="Ensembl"/>
        </authorList>
    </citation>
    <scope>IDENTIFICATION</scope>
</reference>
<feature type="domain" description="C2H2-type" evidence="16">
    <location>
        <begin position="626"/>
        <end position="653"/>
    </location>
</feature>
<dbReference type="PANTHER" id="PTHR24393">
    <property type="entry name" value="ZINC FINGER PROTEIN"/>
    <property type="match status" value="1"/>
</dbReference>
<dbReference type="Pfam" id="PF00096">
    <property type="entry name" value="zf-C2H2"/>
    <property type="match status" value="10"/>
</dbReference>
<keyword evidence="8" id="KW-0862">Zinc</keyword>
<evidence type="ECO:0000256" key="9">
    <source>
        <dbReference type="ARBA" id="ARBA00022843"/>
    </source>
</evidence>
<keyword evidence="4" id="KW-1017">Isopeptide bond</keyword>
<comment type="similarity">
    <text evidence="3">Belongs to the krueppel C2H2-type zinc-finger protein family.</text>
</comment>
<sequence>MCESVQSSTEGEEEVSHESLTCAWENEVAVDSIPMAVSLEYCSVTIKKEFEPEPNYDTIKVEFSDSRSQEAFESQYELIKVEVVEPQCDLLKAELYDSKYNDVPGNSFEYHSGLVKEEDVKPPCDLIKEEVCNPRYDPIKEEIFEYQYGLIKEEATTSQIDLFKEVYDLSHDLTQERGFEYKYVICKEKAVEPCGNFIEEDLIKDVLDSSLDLVLKCDPAKQLEKNTLHQESCSSNRYTAALRSSQRRCNCPQQTESLCDKKEGSGVDVSKDKKETTCFGHEPGKINMTCKYATEDQQCIHLTEDPRYTKSDMLIKSENPEVLQTYTKSVQDSRTKVLKRATKSKELKIPSRTNSTKTVNDSVCYEKIFKRGNVTKQEQSIHAKETNPQKRQYHGTQCPKSFTSSSLLKNRQLFQSLFCSECGKSFRRKHDLQKHERVHTGERPYSCEQCGKSFTQTSHLYQHRRRHTPDKPCPPIKIYNCTECGMKFTSKNAFQLHQRIHTKANIFSCAECGKKFTREHAFQKHQQFHAGEKAFMMGQYKKKFTQKGHPNYEKYRSTENPCTQITDKLYCCTECGKTFTVKYTFHQHQRIHTGENLFYCAECGKKFIRKHDFQKHQRVHTGERPYCCEQCGKKYKQISHLRQHQRSHTGQYSNWYTIESVHCCRECGKTFTSKSGMQNHQKSHRSKDLFSCKDCGKEFKLKANFQKHLKVHFDGKAYYCKDCGKTFVLKSEFQKHQRVHNMVKAHCCAECGRKFTRKCELEKHSRIHDEEKPRRSSRTRV</sequence>
<feature type="domain" description="C2H2-type" evidence="16">
    <location>
        <begin position="570"/>
        <end position="597"/>
    </location>
</feature>
<dbReference type="FunFam" id="3.30.160.60:FF:000380">
    <property type="entry name" value="zinc finger protein 2 isoform X2"/>
    <property type="match status" value="1"/>
</dbReference>
<evidence type="ECO:0000256" key="10">
    <source>
        <dbReference type="ARBA" id="ARBA00023015"/>
    </source>
</evidence>
<accession>A0A8C4X3Q6</accession>
<keyword evidence="11" id="KW-0238">DNA-binding</keyword>
<evidence type="ECO:0000256" key="5">
    <source>
        <dbReference type="ARBA" id="ARBA00022723"/>
    </source>
</evidence>
<dbReference type="Ensembl" id="ENSECRT00000003311.1">
    <property type="protein sequence ID" value="ENSECRP00000003257.1"/>
    <property type="gene ID" value="ENSECRG00000002237.1"/>
</dbReference>
<reference evidence="17" key="1">
    <citation type="submission" date="2021-06" db="EMBL/GenBank/DDBJ databases">
        <authorList>
            <consortium name="Wellcome Sanger Institute Data Sharing"/>
        </authorList>
    </citation>
    <scope>NUCLEOTIDE SEQUENCE [LARGE SCALE GENOMIC DNA]</scope>
</reference>
<feature type="domain" description="C2H2-type" evidence="16">
    <location>
        <begin position="417"/>
        <end position="444"/>
    </location>
</feature>
<feature type="domain" description="C2H2-type" evidence="16">
    <location>
        <begin position="445"/>
        <end position="472"/>
    </location>
</feature>
<evidence type="ECO:0000256" key="4">
    <source>
        <dbReference type="ARBA" id="ARBA00022499"/>
    </source>
</evidence>
<dbReference type="InterPro" id="IPR013087">
    <property type="entry name" value="Znf_C2H2_type"/>
</dbReference>
<reference evidence="17" key="3">
    <citation type="submission" date="2025-09" db="UniProtKB">
        <authorList>
            <consortium name="Ensembl"/>
        </authorList>
    </citation>
    <scope>IDENTIFICATION</scope>
</reference>
<comment type="function">
    <text evidence="1">May be involved in transcriptional regulation.</text>
</comment>
<keyword evidence="13" id="KW-0539">Nucleus</keyword>
<feature type="region of interest" description="Disordered" evidence="15">
    <location>
        <begin position="376"/>
        <end position="396"/>
    </location>
</feature>
<feature type="domain" description="C2H2-type" evidence="16">
    <location>
        <begin position="718"/>
        <end position="745"/>
    </location>
</feature>
<dbReference type="GO" id="GO:0000978">
    <property type="term" value="F:RNA polymerase II cis-regulatory region sequence-specific DNA binding"/>
    <property type="evidence" value="ECO:0007669"/>
    <property type="project" value="TreeGrafter"/>
</dbReference>
<keyword evidence="5" id="KW-0479">Metal-binding</keyword>
<evidence type="ECO:0000256" key="11">
    <source>
        <dbReference type="ARBA" id="ARBA00023125"/>
    </source>
</evidence>
<evidence type="ECO:0000256" key="7">
    <source>
        <dbReference type="ARBA" id="ARBA00022771"/>
    </source>
</evidence>
<feature type="domain" description="C2H2-type" evidence="16">
    <location>
        <begin position="598"/>
        <end position="625"/>
    </location>
</feature>